<organism evidence="1 2">
    <name type="scientific">Moraxella pluranimalium</name>
    <dbReference type="NCBI Taxonomy" id="470453"/>
    <lineage>
        <taxon>Bacteria</taxon>
        <taxon>Pseudomonadati</taxon>
        <taxon>Pseudomonadota</taxon>
        <taxon>Gammaproteobacteria</taxon>
        <taxon>Moraxellales</taxon>
        <taxon>Moraxellaceae</taxon>
        <taxon>Moraxella</taxon>
    </lineage>
</organism>
<gene>
    <name evidence="1" type="ORF">B0680_08485</name>
</gene>
<dbReference type="Proteomes" id="UP000189800">
    <property type="component" value="Unassembled WGS sequence"/>
</dbReference>
<protein>
    <submittedName>
        <fullName evidence="1">Uncharacterized protein</fullName>
    </submittedName>
</protein>
<proteinExistence type="predicted"/>
<dbReference type="EMBL" id="MUYU01000022">
    <property type="protein sequence ID" value="OOS23011.1"/>
    <property type="molecule type" value="Genomic_DNA"/>
</dbReference>
<keyword evidence="2" id="KW-1185">Reference proteome</keyword>
<dbReference type="AlphaFoldDB" id="A0A1T0CLH5"/>
<reference evidence="1 2" key="1">
    <citation type="submission" date="2017-02" db="EMBL/GenBank/DDBJ databases">
        <title>Draft genome sequence of Moraxella pluranimalium CCUG 54913T type strain.</title>
        <authorList>
            <person name="Salva-Serra F."/>
            <person name="Engstrom-Jakobsson H."/>
            <person name="Thorell K."/>
            <person name="Jaen-Luchoro D."/>
            <person name="Gonzales-Siles L."/>
            <person name="Karlsson R."/>
            <person name="Yazdan S."/>
            <person name="Boulund F."/>
            <person name="Johnning A."/>
            <person name="Engstrand L."/>
            <person name="Kristiansson E."/>
            <person name="Moore E."/>
        </authorList>
    </citation>
    <scope>NUCLEOTIDE SEQUENCE [LARGE SCALE GENOMIC DNA]</scope>
    <source>
        <strain evidence="1 2">CCUG 54913</strain>
    </source>
</reference>
<evidence type="ECO:0000313" key="1">
    <source>
        <dbReference type="EMBL" id="OOS23011.1"/>
    </source>
</evidence>
<comment type="caution">
    <text evidence="1">The sequence shown here is derived from an EMBL/GenBank/DDBJ whole genome shotgun (WGS) entry which is preliminary data.</text>
</comment>
<accession>A0A1T0CLH5</accession>
<name>A0A1T0CLH5_9GAMM</name>
<sequence length="81" mass="9761">MTTFFDDFFEIIYQNTPKKTLPYPKIDEILYKNSSSSHYIISDHGRMMAKTHYFYKNLPKTLAKYQIFVIIIAHNDKRNHQ</sequence>
<evidence type="ECO:0000313" key="2">
    <source>
        <dbReference type="Proteomes" id="UP000189800"/>
    </source>
</evidence>